<dbReference type="GO" id="GO:0005886">
    <property type="term" value="C:plasma membrane"/>
    <property type="evidence" value="ECO:0007669"/>
    <property type="project" value="UniProtKB-SubCell"/>
</dbReference>
<keyword evidence="5 7" id="KW-1133">Transmembrane helix</keyword>
<dbReference type="InterPro" id="IPR000515">
    <property type="entry name" value="MetI-like"/>
</dbReference>
<evidence type="ECO:0000256" key="5">
    <source>
        <dbReference type="ARBA" id="ARBA00022989"/>
    </source>
</evidence>
<dbReference type="AlphaFoldDB" id="F5Y5F2"/>
<evidence type="ECO:0000256" key="6">
    <source>
        <dbReference type="ARBA" id="ARBA00023136"/>
    </source>
</evidence>
<comment type="subcellular location">
    <subcellularLocation>
        <location evidence="1">Cell membrane</location>
        <topology evidence="1">Multi-pass membrane protein</topology>
    </subcellularLocation>
</comment>
<keyword evidence="9" id="KW-1185">Reference proteome</keyword>
<organism evidence="8 9">
    <name type="scientific">Ramlibacter tataouinensis (strain ATCC BAA-407 / DSM 14655 / LMG 21543 / TTB310)</name>
    <dbReference type="NCBI Taxonomy" id="365046"/>
    <lineage>
        <taxon>Bacteria</taxon>
        <taxon>Pseudomonadati</taxon>
        <taxon>Pseudomonadota</taxon>
        <taxon>Betaproteobacteria</taxon>
        <taxon>Burkholderiales</taxon>
        <taxon>Comamonadaceae</taxon>
        <taxon>Ramlibacter</taxon>
    </lineage>
</organism>
<sequence length="524" mass="56100">MWVAASALAAAFDASAWRDLLSDPQWPRALLHSLATGLAATALSLLAAAWILSRSFAARPWNLVLRALAPMLAMPHAAFAIGLAFLVAPSGWVLRALSPWATGFELPPAWPTTQDPWGIGLVAALVGKEVPFLLWTAASQLQRADTGARWRRELELACTMGYTRPAAWWRVVWPQLWPRLAAPVLAVGAYSLTVVDVALVIGPASPPTASVLAWQWLLDADPAINAKGAAGAWLLALTAAAAAGVFWVLQGRAGAGRRWTDGDRGRNEPRQGDAIAPALLLALGYLCVMGALAVGSVSGVWPFPDVWPRELSLSGWRSVLASVATVSTTVGLAAASSATALVWAVAWLEAAPPSWDARMRRIAYLPLLLPSILWVVGLHRLTLAWRLDGQWAGLWLAHTLAALPYVLIALSPSYLGFDARYRQVAATLGRGRPAFLLRVKWPLLRAGLATALAVGFSVSVAQYLPTLFVGAGRYTTLTTEAVALSSGGQRSLLAAYAWLQWLLPALAFGLAAWAGRPRRFRERA</sequence>
<feature type="transmembrane region" description="Helical" evidence="7">
    <location>
        <begin position="443"/>
        <end position="464"/>
    </location>
</feature>
<evidence type="ECO:0000256" key="4">
    <source>
        <dbReference type="ARBA" id="ARBA00022692"/>
    </source>
</evidence>
<dbReference type="PANTHER" id="PTHR30183:SF6">
    <property type="entry name" value="INNER MEMBRANE ABC TRANSPORTER PERMEASE PROTEIN YNJC"/>
    <property type="match status" value="1"/>
</dbReference>
<gene>
    <name evidence="8" type="ordered locus">Rta_03910</name>
</gene>
<evidence type="ECO:0000313" key="8">
    <source>
        <dbReference type="EMBL" id="AEG91462.1"/>
    </source>
</evidence>
<dbReference type="SUPFAM" id="SSF161098">
    <property type="entry name" value="MetI-like"/>
    <property type="match status" value="2"/>
</dbReference>
<evidence type="ECO:0000256" key="7">
    <source>
        <dbReference type="SAM" id="Phobius"/>
    </source>
</evidence>
<feature type="transmembrane region" description="Helical" evidence="7">
    <location>
        <begin position="224"/>
        <end position="249"/>
    </location>
</feature>
<keyword evidence="2" id="KW-0813">Transport</keyword>
<evidence type="ECO:0000256" key="2">
    <source>
        <dbReference type="ARBA" id="ARBA00022448"/>
    </source>
</evidence>
<dbReference type="GO" id="GO:0055085">
    <property type="term" value="P:transmembrane transport"/>
    <property type="evidence" value="ECO:0007669"/>
    <property type="project" value="InterPro"/>
</dbReference>
<reference evidence="8 9" key="2">
    <citation type="journal article" date="2011" name="PLoS ONE">
        <title>The Cyst-Dividing Bacterium Ramlibacter tataouinensis TTB310 Genome Reveals a Well-Stocked Toolbox for Adaptation to a Desert Environment.</title>
        <authorList>
            <person name="De Luca G."/>
            <person name="Barakat M."/>
            <person name="Ortet P."/>
            <person name="Fochesato S."/>
            <person name="Jourlin-Castelli C."/>
            <person name="Ansaldi M."/>
            <person name="Py B."/>
            <person name="Fichant G."/>
            <person name="Coutinho P.M."/>
            <person name="Voulhoux R."/>
            <person name="Bastien O."/>
            <person name="Marechal E."/>
            <person name="Henrissat B."/>
            <person name="Quentin Y."/>
            <person name="Noirot P."/>
            <person name="Filloux A."/>
            <person name="Mejean V."/>
            <person name="Dubow M.S."/>
            <person name="Barras F."/>
            <person name="Barbe V."/>
            <person name="Weissenbach J."/>
            <person name="Mihalcescu I."/>
            <person name="Vermeglio A."/>
            <person name="Achouak W."/>
            <person name="Heulin T."/>
        </authorList>
    </citation>
    <scope>NUCLEOTIDE SEQUENCE [LARGE SCALE GENOMIC DNA]</scope>
    <source>
        <strain evidence="9">ATCC BAA-407 / DSM 14655 / LMG 21543 / TTB310</strain>
    </source>
</reference>
<dbReference type="EMBL" id="CP000245">
    <property type="protein sequence ID" value="AEG91462.1"/>
    <property type="molecule type" value="Genomic_DNA"/>
</dbReference>
<feature type="transmembrane region" description="Helical" evidence="7">
    <location>
        <begin position="73"/>
        <end position="97"/>
    </location>
</feature>
<dbReference type="HOGENOM" id="CLU_026097_0_0_4"/>
<feature type="transmembrane region" description="Helical" evidence="7">
    <location>
        <begin position="32"/>
        <end position="52"/>
    </location>
</feature>
<proteinExistence type="predicted"/>
<protein>
    <submittedName>
        <fullName evidence="8">Candidate ABC transporter, permease component with duplicated permease domains, uncharacterized transport function</fullName>
    </submittedName>
</protein>
<evidence type="ECO:0000256" key="1">
    <source>
        <dbReference type="ARBA" id="ARBA00004651"/>
    </source>
</evidence>
<name>F5Y5F2_RAMTT</name>
<evidence type="ECO:0000256" key="3">
    <source>
        <dbReference type="ARBA" id="ARBA00022475"/>
    </source>
</evidence>
<evidence type="ECO:0000313" key="9">
    <source>
        <dbReference type="Proteomes" id="UP000008385"/>
    </source>
</evidence>
<dbReference type="Gene3D" id="1.10.3720.10">
    <property type="entry name" value="MetI-like"/>
    <property type="match status" value="2"/>
</dbReference>
<feature type="transmembrane region" description="Helical" evidence="7">
    <location>
        <begin position="321"/>
        <end position="350"/>
    </location>
</feature>
<reference evidence="9" key="1">
    <citation type="submission" date="2006-01" db="EMBL/GenBank/DDBJ databases">
        <title>Genome of the cyst-dividing bacterium Ramlibacter tataouinensis.</title>
        <authorList>
            <person name="Barakat M."/>
            <person name="Ortet P."/>
            <person name="De Luca G."/>
            <person name="Jourlin-Castelli C."/>
            <person name="Ansaldi M."/>
            <person name="Py B."/>
            <person name="Fichant G."/>
            <person name="Coutinho P."/>
            <person name="Voulhoux R."/>
            <person name="Bastien O."/>
            <person name="Roy S."/>
            <person name="Marechal E."/>
            <person name="Henrissat B."/>
            <person name="Quentin Y."/>
            <person name="Noirot P."/>
            <person name="Filloux A."/>
            <person name="Mejean V."/>
            <person name="DuBow M."/>
            <person name="Barras F."/>
            <person name="Heulin T."/>
        </authorList>
    </citation>
    <scope>NUCLEOTIDE SEQUENCE [LARGE SCALE GENOMIC DNA]</scope>
    <source>
        <strain evidence="9">ATCC BAA-407 / DSM 14655 / LMG 21543 / TTB310</strain>
    </source>
</reference>
<keyword evidence="4 7" id="KW-0812">Transmembrane</keyword>
<accession>F5Y5F2</accession>
<dbReference type="Proteomes" id="UP000008385">
    <property type="component" value="Chromosome"/>
</dbReference>
<dbReference type="eggNOG" id="COG4135">
    <property type="taxonomic scope" value="Bacteria"/>
</dbReference>
<feature type="transmembrane region" description="Helical" evidence="7">
    <location>
        <begin position="274"/>
        <end position="301"/>
    </location>
</feature>
<feature type="transmembrane region" description="Helical" evidence="7">
    <location>
        <begin position="395"/>
        <end position="417"/>
    </location>
</feature>
<dbReference type="RefSeq" id="WP_013899695.1">
    <property type="nucleotide sequence ID" value="NC_015677.1"/>
</dbReference>
<dbReference type="KEGG" id="rta:Rta_03910"/>
<keyword evidence="3" id="KW-1003">Cell membrane</keyword>
<dbReference type="InterPro" id="IPR035906">
    <property type="entry name" value="MetI-like_sf"/>
</dbReference>
<feature type="transmembrane region" description="Helical" evidence="7">
    <location>
        <begin position="180"/>
        <end position="204"/>
    </location>
</feature>
<dbReference type="CDD" id="cd06261">
    <property type="entry name" value="TM_PBP2"/>
    <property type="match status" value="1"/>
</dbReference>
<dbReference type="PATRIC" id="fig|365046.3.peg.404"/>
<keyword evidence="6 7" id="KW-0472">Membrane</keyword>
<dbReference type="STRING" id="365046.Rta_03910"/>
<feature type="transmembrane region" description="Helical" evidence="7">
    <location>
        <begin position="493"/>
        <end position="514"/>
    </location>
</feature>
<feature type="transmembrane region" description="Helical" evidence="7">
    <location>
        <begin position="362"/>
        <end position="383"/>
    </location>
</feature>
<dbReference type="PANTHER" id="PTHR30183">
    <property type="entry name" value="MOLYBDENUM TRANSPORT SYSTEM PERMEASE PROTEIN MODB"/>
    <property type="match status" value="1"/>
</dbReference>